<dbReference type="Proteomes" id="UP000284416">
    <property type="component" value="Unassembled WGS sequence"/>
</dbReference>
<dbReference type="InterPro" id="IPR029149">
    <property type="entry name" value="Creatin/AminoP/Spt16_N"/>
</dbReference>
<evidence type="ECO:0000313" key="4">
    <source>
        <dbReference type="Proteomes" id="UP000284416"/>
    </source>
</evidence>
<dbReference type="PANTHER" id="PTHR46112">
    <property type="entry name" value="AMINOPEPTIDASE"/>
    <property type="match status" value="1"/>
</dbReference>
<name>A0A417YIH3_9BACI</name>
<protein>
    <submittedName>
        <fullName evidence="3">Aminopeptidase P family protein</fullName>
    </submittedName>
</protein>
<proteinExistence type="predicted"/>
<dbReference type="AlphaFoldDB" id="A0A417YIH3"/>
<dbReference type="InterPro" id="IPR050659">
    <property type="entry name" value="Peptidase_M24B"/>
</dbReference>
<dbReference type="Gene3D" id="3.90.230.10">
    <property type="entry name" value="Creatinase/methionine aminopeptidase superfamily"/>
    <property type="match status" value="1"/>
</dbReference>
<keyword evidence="3" id="KW-0031">Aminopeptidase</keyword>
<dbReference type="CDD" id="cd01066">
    <property type="entry name" value="APP_MetAP"/>
    <property type="match status" value="1"/>
</dbReference>
<dbReference type="InterPro" id="IPR036005">
    <property type="entry name" value="Creatinase/aminopeptidase-like"/>
</dbReference>
<feature type="domain" description="Peptidase M24" evidence="1">
    <location>
        <begin position="223"/>
        <end position="424"/>
    </location>
</feature>
<organism evidence="3 4">
    <name type="scientific">Neobacillus notoginsengisoli</name>
    <dbReference type="NCBI Taxonomy" id="1578198"/>
    <lineage>
        <taxon>Bacteria</taxon>
        <taxon>Bacillati</taxon>
        <taxon>Bacillota</taxon>
        <taxon>Bacilli</taxon>
        <taxon>Bacillales</taxon>
        <taxon>Bacillaceae</taxon>
        <taxon>Neobacillus</taxon>
    </lineage>
</organism>
<sequence>MIRGNPCFQSKRSILFFSANVIRQNFINERRRFKGIWKSHRINKPNVKESRIVTNRIKISDSEYKERLKRAAKLVEQKGLDVLLVNSNEADFSNARYFSGYWPIFETSGVAISADGQAALLIGPESKAYAEDVSKIENIFMLKEYRESADPAYPELQTNTYRDVFRSIGLKGDKLKIGIGGYLVTTLPMLDGLRQEYPDAEIVRADDIMVELRSIKSENEILCLRESFRITEIAMDNVIKNISPGMTELQLVGLAQQAIYENGAEYEGMPMYVFSGKSTRHAISRPTHRQIREGDIIQLNLSARVDGYSCGIGTPVSLGKMSTYQKDIVEFALEAHNWTKAQLKEGVLASDIAQGYINLFKSKGKSENYLYGPCHGLGMIEVEPPWMETTSDYQLRKNMTFQIDTFVSTPDFGVRWETGAVITESGCSLLSNPLSKIHELMF</sequence>
<dbReference type="Pfam" id="PF00557">
    <property type="entry name" value="Peptidase_M24"/>
    <property type="match status" value="1"/>
</dbReference>
<dbReference type="InterPro" id="IPR000994">
    <property type="entry name" value="Pept_M24"/>
</dbReference>
<dbReference type="Pfam" id="PF01321">
    <property type="entry name" value="Creatinase_N"/>
    <property type="match status" value="1"/>
</dbReference>
<evidence type="ECO:0000313" key="3">
    <source>
        <dbReference type="EMBL" id="RHW32803.1"/>
    </source>
</evidence>
<dbReference type="InterPro" id="IPR000587">
    <property type="entry name" value="Creatinase_N"/>
</dbReference>
<dbReference type="Gene3D" id="3.40.350.10">
    <property type="entry name" value="Creatinase/prolidase N-terminal domain"/>
    <property type="match status" value="1"/>
</dbReference>
<comment type="caution">
    <text evidence="3">The sequence shown here is derived from an EMBL/GenBank/DDBJ whole genome shotgun (WGS) entry which is preliminary data.</text>
</comment>
<keyword evidence="4" id="KW-1185">Reference proteome</keyword>
<dbReference type="EMBL" id="QWEG01000018">
    <property type="protein sequence ID" value="RHW32803.1"/>
    <property type="molecule type" value="Genomic_DNA"/>
</dbReference>
<accession>A0A417YIH3</accession>
<dbReference type="PANTHER" id="PTHR46112:SF2">
    <property type="entry name" value="XAA-PRO AMINOPEPTIDASE P-RELATED"/>
    <property type="match status" value="1"/>
</dbReference>
<dbReference type="GO" id="GO:0004177">
    <property type="term" value="F:aminopeptidase activity"/>
    <property type="evidence" value="ECO:0007669"/>
    <property type="project" value="UniProtKB-KW"/>
</dbReference>
<gene>
    <name evidence="3" type="ORF">D1B31_20865</name>
</gene>
<evidence type="ECO:0000259" key="1">
    <source>
        <dbReference type="Pfam" id="PF00557"/>
    </source>
</evidence>
<evidence type="ECO:0000259" key="2">
    <source>
        <dbReference type="Pfam" id="PF01321"/>
    </source>
</evidence>
<keyword evidence="3" id="KW-0645">Protease</keyword>
<feature type="domain" description="Creatinase N-terminal" evidence="2">
    <location>
        <begin position="67"/>
        <end position="215"/>
    </location>
</feature>
<dbReference type="SUPFAM" id="SSF55920">
    <property type="entry name" value="Creatinase/aminopeptidase"/>
    <property type="match status" value="1"/>
</dbReference>
<reference evidence="3 4" key="1">
    <citation type="journal article" date="2017" name="Int. J. Syst. Evol. Microbiol.">
        <title>Bacillus notoginsengisoli sp. nov., a novel bacterium isolated from the rhizosphere of Panax notoginseng.</title>
        <authorList>
            <person name="Zhang M.Y."/>
            <person name="Cheng J."/>
            <person name="Cai Y."/>
            <person name="Zhang T.Y."/>
            <person name="Wu Y.Y."/>
            <person name="Manikprabhu D."/>
            <person name="Li W.J."/>
            <person name="Zhang Y.X."/>
        </authorList>
    </citation>
    <scope>NUCLEOTIDE SEQUENCE [LARGE SCALE GENOMIC DNA]</scope>
    <source>
        <strain evidence="3 4">JCM 30743</strain>
    </source>
</reference>
<dbReference type="SUPFAM" id="SSF53092">
    <property type="entry name" value="Creatinase/prolidase N-terminal domain"/>
    <property type="match status" value="1"/>
</dbReference>
<keyword evidence="3" id="KW-0378">Hydrolase</keyword>